<sequence>LAGSSRAARPARPRGVYMVGQVGRGKTMLMDLFFDLAPVAHKRRVHFHRFMQDVHQRLHAMKQADPGLADPIPPLAQAIAGQAWLLCFDEFQVDDIADAMILGRLFEYLFAAGVVVVATSNTRPQDLFQHRPGADAFRPFIAIIQREVDTLELDSPRDYRRGGLRGVTTWIVPPGAEATQELDSLFMRLAGGAPLCPVTLQV</sequence>
<dbReference type="RefSeq" id="WP_176642017.1">
    <property type="nucleotide sequence ID" value="NZ_JABXXP010001182.1"/>
</dbReference>
<keyword evidence="1" id="KW-0547">Nucleotide-binding</keyword>
<dbReference type="GO" id="GO:0005737">
    <property type="term" value="C:cytoplasm"/>
    <property type="evidence" value="ECO:0007669"/>
    <property type="project" value="TreeGrafter"/>
</dbReference>
<organism evidence="3 4">
    <name type="scientific">Nguyenibacter vanlangensis</name>
    <dbReference type="NCBI Taxonomy" id="1216886"/>
    <lineage>
        <taxon>Bacteria</taxon>
        <taxon>Pseudomonadati</taxon>
        <taxon>Pseudomonadota</taxon>
        <taxon>Alphaproteobacteria</taxon>
        <taxon>Acetobacterales</taxon>
        <taxon>Acetobacteraceae</taxon>
        <taxon>Nguyenibacter</taxon>
    </lineage>
</organism>
<proteinExistence type="predicted"/>
<feature type="non-terminal residue" evidence="3">
    <location>
        <position position="1"/>
    </location>
</feature>
<protein>
    <submittedName>
        <fullName evidence="3">Cell division protein ZapE</fullName>
    </submittedName>
</protein>
<dbReference type="Proteomes" id="UP000534870">
    <property type="component" value="Unassembled WGS sequence"/>
</dbReference>
<accession>A0A7Y7M985</accession>
<gene>
    <name evidence="3" type="primary">zapE</name>
    <name evidence="3" type="ORF">HUK84_22000</name>
</gene>
<evidence type="ECO:0000313" key="3">
    <source>
        <dbReference type="EMBL" id="NVN13779.1"/>
    </source>
</evidence>
<evidence type="ECO:0000256" key="2">
    <source>
        <dbReference type="ARBA" id="ARBA00022840"/>
    </source>
</evidence>
<evidence type="ECO:0000313" key="4">
    <source>
        <dbReference type="Proteomes" id="UP000534870"/>
    </source>
</evidence>
<dbReference type="NCBIfam" id="NF040713">
    <property type="entry name" value="ZapE"/>
    <property type="match status" value="1"/>
</dbReference>
<keyword evidence="3" id="KW-0131">Cell cycle</keyword>
<dbReference type="InterPro" id="IPR005654">
    <property type="entry name" value="ATPase_AFG1-like"/>
</dbReference>
<comment type="caution">
    <text evidence="3">The sequence shown here is derived from an EMBL/GenBank/DDBJ whole genome shotgun (WGS) entry which is preliminary data.</text>
</comment>
<dbReference type="AlphaFoldDB" id="A0A7Y7M985"/>
<reference evidence="3 4" key="1">
    <citation type="submission" date="2020-06" db="EMBL/GenBank/DDBJ databases">
        <title>Description of novel acetic acid bacteria.</title>
        <authorList>
            <person name="Sombolestani A."/>
        </authorList>
    </citation>
    <scope>NUCLEOTIDE SEQUENCE [LARGE SCALE GENOMIC DNA]</scope>
    <source>
        <strain evidence="3 4">LMG 31431</strain>
    </source>
</reference>
<keyword evidence="3" id="KW-0132">Cell division</keyword>
<dbReference type="GO" id="GO:0005524">
    <property type="term" value="F:ATP binding"/>
    <property type="evidence" value="ECO:0007669"/>
    <property type="project" value="UniProtKB-KW"/>
</dbReference>
<evidence type="ECO:0000256" key="1">
    <source>
        <dbReference type="ARBA" id="ARBA00022741"/>
    </source>
</evidence>
<dbReference type="PANTHER" id="PTHR12169">
    <property type="entry name" value="ATPASE N2B"/>
    <property type="match status" value="1"/>
</dbReference>
<feature type="non-terminal residue" evidence="3">
    <location>
        <position position="202"/>
    </location>
</feature>
<dbReference type="GO" id="GO:0051301">
    <property type="term" value="P:cell division"/>
    <property type="evidence" value="ECO:0007669"/>
    <property type="project" value="UniProtKB-KW"/>
</dbReference>
<dbReference type="EMBL" id="JABXXP010001182">
    <property type="protein sequence ID" value="NVN13779.1"/>
    <property type="molecule type" value="Genomic_DNA"/>
</dbReference>
<keyword evidence="2" id="KW-0067">ATP-binding</keyword>
<name>A0A7Y7M985_9PROT</name>
<dbReference type="Gene3D" id="3.40.50.300">
    <property type="entry name" value="P-loop containing nucleotide triphosphate hydrolases"/>
    <property type="match status" value="1"/>
</dbReference>
<dbReference type="InterPro" id="IPR027417">
    <property type="entry name" value="P-loop_NTPase"/>
</dbReference>
<dbReference type="Pfam" id="PF03969">
    <property type="entry name" value="AFG1_ATPase"/>
    <property type="match status" value="1"/>
</dbReference>
<dbReference type="GO" id="GO:0016887">
    <property type="term" value="F:ATP hydrolysis activity"/>
    <property type="evidence" value="ECO:0007669"/>
    <property type="project" value="InterPro"/>
</dbReference>
<dbReference type="PANTHER" id="PTHR12169:SF6">
    <property type="entry name" value="AFG1-LIKE ATPASE"/>
    <property type="match status" value="1"/>
</dbReference>
<dbReference type="SUPFAM" id="SSF52540">
    <property type="entry name" value="P-loop containing nucleoside triphosphate hydrolases"/>
    <property type="match status" value="1"/>
</dbReference>